<dbReference type="CDD" id="cd05472">
    <property type="entry name" value="cnd41_like"/>
    <property type="match status" value="1"/>
</dbReference>
<evidence type="ECO:0000256" key="2">
    <source>
        <dbReference type="RuleBase" id="RU000454"/>
    </source>
</evidence>
<keyword evidence="2" id="KW-0645">Protease</keyword>
<organism evidence="4 5">
    <name type="scientific">Hevea brasiliensis</name>
    <name type="common">Para rubber tree</name>
    <name type="synonym">Siphonia brasiliensis</name>
    <dbReference type="NCBI Taxonomy" id="3981"/>
    <lineage>
        <taxon>Eukaryota</taxon>
        <taxon>Viridiplantae</taxon>
        <taxon>Streptophyta</taxon>
        <taxon>Embryophyta</taxon>
        <taxon>Tracheophyta</taxon>
        <taxon>Spermatophyta</taxon>
        <taxon>Magnoliopsida</taxon>
        <taxon>eudicotyledons</taxon>
        <taxon>Gunneridae</taxon>
        <taxon>Pentapetalae</taxon>
        <taxon>rosids</taxon>
        <taxon>fabids</taxon>
        <taxon>Malpighiales</taxon>
        <taxon>Euphorbiaceae</taxon>
        <taxon>Crotonoideae</taxon>
        <taxon>Micrandreae</taxon>
        <taxon>Hevea</taxon>
    </lineage>
</organism>
<dbReference type="InterPro" id="IPR001461">
    <property type="entry name" value="Aspartic_peptidase_A1"/>
</dbReference>
<dbReference type="PANTHER" id="PTHR13683:SF750">
    <property type="entry name" value="ASPARTYL PROTEASE AED1"/>
    <property type="match status" value="1"/>
</dbReference>
<evidence type="ECO:0000259" key="3">
    <source>
        <dbReference type="PROSITE" id="PS51767"/>
    </source>
</evidence>
<evidence type="ECO:0000313" key="5">
    <source>
        <dbReference type="Proteomes" id="UP001174677"/>
    </source>
</evidence>
<protein>
    <recommendedName>
        <fullName evidence="3">Peptidase A1 domain-containing protein</fullName>
    </recommendedName>
</protein>
<comment type="similarity">
    <text evidence="1 2">Belongs to the peptidase A1 family.</text>
</comment>
<comment type="caution">
    <text evidence="4">The sequence shown here is derived from an EMBL/GenBank/DDBJ whole genome shotgun (WGS) entry which is preliminary data.</text>
</comment>
<keyword evidence="2" id="KW-0064">Aspartyl protease</keyword>
<dbReference type="InterPro" id="IPR033873">
    <property type="entry name" value="CND41-like"/>
</dbReference>
<dbReference type="InterPro" id="IPR033121">
    <property type="entry name" value="PEPTIDASE_A1"/>
</dbReference>
<dbReference type="PANTHER" id="PTHR13683">
    <property type="entry name" value="ASPARTYL PROTEASES"/>
    <property type="match status" value="1"/>
</dbReference>
<evidence type="ECO:0000313" key="4">
    <source>
        <dbReference type="EMBL" id="KAJ9167625.1"/>
    </source>
</evidence>
<dbReference type="PRINTS" id="PR00792">
    <property type="entry name" value="PEPSIN"/>
</dbReference>
<dbReference type="InterPro" id="IPR032799">
    <property type="entry name" value="TAXi_C"/>
</dbReference>
<dbReference type="PROSITE" id="PS51767">
    <property type="entry name" value="PEPTIDASE_A1"/>
    <property type="match status" value="1"/>
</dbReference>
<dbReference type="Pfam" id="PF14543">
    <property type="entry name" value="TAXi_N"/>
    <property type="match status" value="1"/>
</dbReference>
<proteinExistence type="inferred from homology"/>
<gene>
    <name evidence="4" type="ORF">P3X46_019242</name>
</gene>
<dbReference type="Proteomes" id="UP001174677">
    <property type="component" value="Chromosome 11"/>
</dbReference>
<name>A0ABQ9LJF8_HEVBR</name>
<dbReference type="InterPro" id="IPR001969">
    <property type="entry name" value="Aspartic_peptidase_AS"/>
</dbReference>
<dbReference type="Gene3D" id="2.40.70.10">
    <property type="entry name" value="Acid Proteases"/>
    <property type="match status" value="2"/>
</dbReference>
<keyword evidence="5" id="KW-1185">Reference proteome</keyword>
<dbReference type="InterPro" id="IPR021109">
    <property type="entry name" value="Peptidase_aspartic_dom_sf"/>
</dbReference>
<dbReference type="Pfam" id="PF14541">
    <property type="entry name" value="TAXi_C"/>
    <property type="match status" value="1"/>
</dbReference>
<evidence type="ECO:0000256" key="1">
    <source>
        <dbReference type="ARBA" id="ARBA00007447"/>
    </source>
</evidence>
<accession>A0ABQ9LJF8</accession>
<keyword evidence="2" id="KW-0378">Hydrolase</keyword>
<feature type="domain" description="Peptidase A1" evidence="3">
    <location>
        <begin position="145"/>
        <end position="481"/>
    </location>
</feature>
<sequence length="486" mass="51597">MATLCFISPISLRLRFFLCAYFLSLCLFFSFNRGYASFEGRKLAESQLPHHSHTIQVSSLLPSDSCKPSTTKVVEKKALLEVVHRHGPCSQLKAGKAPSHTEILLQDESRVKSIHSKLSGASNVKVTDAATLPAKDGRSIGSGNYIVTVGLGTPKKDLSLIFDTGSDLTWTQCEPCVRSCYKQKDPTFDPSQSTSYTNISCGSSLCNSLASATGNTLNCDSSTCVYGIQYGDSSFSVGFFGKERLTLTPTEAFDNFYFGCGQNNQGLFGGSAGLLGLGRDPLSLVSQTSRKYNKLFSYCLPSSSSSTGFLTFGGYSSKSAKFTPLSTTSAGSSFYGLDFTGISVGGSKLSISQSVFSTAGGIIDSGTVITRLPPAAYSALRSAFRQLMTRYPTAPAVSILDTCYDFTNYNTISIPKIGFFFNGGVELDIDATGILYANKVSQVCLAFAGNSDPTNVAILGNVQQKTLEVVYDGAAGKVGFAAGGCS</sequence>
<reference evidence="4" key="1">
    <citation type="journal article" date="2023" name="Plant Biotechnol. J.">
        <title>Chromosome-level wild Hevea brasiliensis genome provides new tools for genomic-assisted breeding and valuable loci to elevate rubber yield.</title>
        <authorList>
            <person name="Cheng H."/>
            <person name="Song X."/>
            <person name="Hu Y."/>
            <person name="Wu T."/>
            <person name="Yang Q."/>
            <person name="An Z."/>
            <person name="Feng S."/>
            <person name="Deng Z."/>
            <person name="Wu W."/>
            <person name="Zeng X."/>
            <person name="Tu M."/>
            <person name="Wang X."/>
            <person name="Huang H."/>
        </authorList>
    </citation>
    <scope>NUCLEOTIDE SEQUENCE</scope>
    <source>
        <strain evidence="4">MT/VB/25A 57/8</strain>
    </source>
</reference>
<dbReference type="InterPro" id="IPR032861">
    <property type="entry name" value="TAXi_N"/>
</dbReference>
<dbReference type="SUPFAM" id="SSF50630">
    <property type="entry name" value="Acid proteases"/>
    <property type="match status" value="1"/>
</dbReference>
<dbReference type="EMBL" id="JARPOI010000011">
    <property type="protein sequence ID" value="KAJ9167625.1"/>
    <property type="molecule type" value="Genomic_DNA"/>
</dbReference>
<dbReference type="PROSITE" id="PS00141">
    <property type="entry name" value="ASP_PROTEASE"/>
    <property type="match status" value="1"/>
</dbReference>